<evidence type="ECO:0000313" key="5">
    <source>
        <dbReference type="Proteomes" id="UP000050795"/>
    </source>
</evidence>
<comment type="function">
    <text evidence="2">Plays a role in determining ER morphology.</text>
</comment>
<feature type="compositionally biased region" description="Polar residues" evidence="3">
    <location>
        <begin position="87"/>
        <end position="107"/>
    </location>
</feature>
<evidence type="ECO:0000256" key="1">
    <source>
        <dbReference type="ARBA" id="ARBA00009940"/>
    </source>
</evidence>
<reference evidence="5" key="1">
    <citation type="submission" date="2022-06" db="EMBL/GenBank/DDBJ databases">
        <authorList>
            <person name="Berger JAMES D."/>
            <person name="Berger JAMES D."/>
        </authorList>
    </citation>
    <scope>NUCLEOTIDE SEQUENCE [LARGE SCALE GENOMIC DNA]</scope>
</reference>
<dbReference type="GO" id="GO:0008270">
    <property type="term" value="F:zinc ion binding"/>
    <property type="evidence" value="ECO:0007669"/>
    <property type="project" value="UniProtKB-KW"/>
</dbReference>
<evidence type="ECO:0000256" key="3">
    <source>
        <dbReference type="SAM" id="MobiDB-lite"/>
    </source>
</evidence>
<proteinExistence type="inferred from homology"/>
<dbReference type="GO" id="GO:1903373">
    <property type="term" value="P:positive regulation of endoplasmic reticulum tubular network organization"/>
    <property type="evidence" value="ECO:0007669"/>
    <property type="project" value="UniProtKB-UniRule"/>
</dbReference>
<keyword evidence="2" id="KW-0479">Metal-binding</keyword>
<dbReference type="AlphaFoldDB" id="A0AA85KK72"/>
<protein>
    <recommendedName>
        <fullName evidence="2">Endoplasmic reticulum junction formation protein lunapark</fullName>
    </recommendedName>
</protein>
<evidence type="ECO:0000256" key="2">
    <source>
        <dbReference type="RuleBase" id="RU367073"/>
    </source>
</evidence>
<name>A0AA85KK72_TRIRE</name>
<dbReference type="WBParaSite" id="TREG1_93910.1">
    <property type="protein sequence ID" value="TREG1_93910.1"/>
    <property type="gene ID" value="TREG1_93910"/>
</dbReference>
<dbReference type="PANTHER" id="PTHR22166">
    <property type="entry name" value="ENDOPLASMIC RETICULUM JUNCTION FORMATION PROTEIN LUNAPARK"/>
    <property type="match status" value="1"/>
</dbReference>
<feature type="region of interest" description="Disordered" evidence="3">
    <location>
        <begin position="235"/>
        <end position="318"/>
    </location>
</feature>
<feature type="region of interest" description="Disordered" evidence="3">
    <location>
        <begin position="83"/>
        <end position="119"/>
    </location>
</feature>
<dbReference type="Pfam" id="PF10058">
    <property type="entry name" value="Zn_ribbon_10"/>
    <property type="match status" value="1"/>
</dbReference>
<sequence>MRKLFLDEKLKKLRATKQKLLEDVMEKETYNKAQQILKRFDPLTFASMAAEERKLAKPGFGSMINLGSPQSEVRRRNTCDAAAGDKLSNSGLSNEGVPTQPSSTSPMPGSVPTPAMNKPRLLRPLLPRERSIVDKLLDVLVGDGPDKRYALICSECASHNGMALQEEFEYLAFRCCYCHHFNPARRTRLNTSLASRSIDKLDPINSQSTPCLLSKPSPTGLLETMTEEVTTIITSDDDDHHLMMNKHSDDSGRIVHSPRHTITANGDDDNDDSNVENGESDSNKSHLTNGFNKDVDLNNANSSSNSNNAVEVNHHDCD</sequence>
<evidence type="ECO:0000313" key="6">
    <source>
        <dbReference type="WBParaSite" id="TREG1_93910.1"/>
    </source>
</evidence>
<dbReference type="Proteomes" id="UP000050795">
    <property type="component" value="Unassembled WGS sequence"/>
</dbReference>
<comment type="subcellular location">
    <subcellularLocation>
        <location evidence="2">Endoplasmic reticulum membrane</location>
        <topology evidence="2">Multi-pass membrane protein</topology>
    </subcellularLocation>
</comment>
<dbReference type="PANTHER" id="PTHR22166:SF12">
    <property type="entry name" value="ENDOPLASMIC RETICULUM JUNCTION FORMATION PROTEIN LUNAPARK"/>
    <property type="match status" value="1"/>
</dbReference>
<feature type="compositionally biased region" description="Basic and acidic residues" evidence="3">
    <location>
        <begin position="238"/>
        <end position="253"/>
    </location>
</feature>
<evidence type="ECO:0000259" key="4">
    <source>
        <dbReference type="Pfam" id="PF10058"/>
    </source>
</evidence>
<dbReference type="InterPro" id="IPR040115">
    <property type="entry name" value="Lnp"/>
</dbReference>
<feature type="compositionally biased region" description="Low complexity" evidence="3">
    <location>
        <begin position="298"/>
        <end position="309"/>
    </location>
</feature>
<accession>A0AA85KK72</accession>
<keyword evidence="2" id="KW-0863">Zinc-finger</keyword>
<dbReference type="GO" id="GO:0098826">
    <property type="term" value="C:endoplasmic reticulum tubular network membrane"/>
    <property type="evidence" value="ECO:0007669"/>
    <property type="project" value="UniProtKB-UniRule"/>
</dbReference>
<comment type="similarity">
    <text evidence="1 2">Belongs to the lunapark family.</text>
</comment>
<keyword evidence="5" id="KW-1185">Reference proteome</keyword>
<feature type="domain" description="Lunapark zinc ribbon" evidence="4">
    <location>
        <begin position="133"/>
        <end position="182"/>
    </location>
</feature>
<dbReference type="InterPro" id="IPR019273">
    <property type="entry name" value="Lunapark_Znf"/>
</dbReference>
<comment type="domain">
    <text evidence="2">The C4-type zinc finger motif is necessary both for its ER three-way tubular junction localization and formation.</text>
</comment>
<organism evidence="5 6">
    <name type="scientific">Trichobilharzia regenti</name>
    <name type="common">Nasal bird schistosome</name>
    <dbReference type="NCBI Taxonomy" id="157069"/>
    <lineage>
        <taxon>Eukaryota</taxon>
        <taxon>Metazoa</taxon>
        <taxon>Spiralia</taxon>
        <taxon>Lophotrochozoa</taxon>
        <taxon>Platyhelminthes</taxon>
        <taxon>Trematoda</taxon>
        <taxon>Digenea</taxon>
        <taxon>Strigeidida</taxon>
        <taxon>Schistosomatoidea</taxon>
        <taxon>Schistosomatidae</taxon>
        <taxon>Trichobilharzia</taxon>
    </lineage>
</organism>
<reference evidence="6" key="2">
    <citation type="submission" date="2023-11" db="UniProtKB">
        <authorList>
            <consortium name="WormBaseParasite"/>
        </authorList>
    </citation>
    <scope>IDENTIFICATION</scope>
</reference>
<keyword evidence="2" id="KW-0256">Endoplasmic reticulum</keyword>
<keyword evidence="2" id="KW-0862">Zinc</keyword>
<dbReference type="GO" id="GO:0071788">
    <property type="term" value="P:endoplasmic reticulum tubular network maintenance"/>
    <property type="evidence" value="ECO:0007669"/>
    <property type="project" value="UniProtKB-UniRule"/>
</dbReference>